<dbReference type="Proteomes" id="UP000645966">
    <property type="component" value="Unassembled WGS sequence"/>
</dbReference>
<name>A0A934M7F9_9CORY</name>
<evidence type="ECO:0000313" key="3">
    <source>
        <dbReference type="Proteomes" id="UP000645966"/>
    </source>
</evidence>
<dbReference type="EMBL" id="JAEIOS010000012">
    <property type="protein sequence ID" value="MBI8989497.1"/>
    <property type="molecule type" value="Genomic_DNA"/>
</dbReference>
<keyword evidence="3" id="KW-1185">Reference proteome</keyword>
<feature type="transmembrane region" description="Helical" evidence="1">
    <location>
        <begin position="227"/>
        <end position="247"/>
    </location>
</feature>
<sequence length="258" mass="27564">MSAHFPSPVTTPSPRLRLRYSGIAATVMCTLALCGPMTPAATAYTVTADTDRMVCRIDPEEPGSDVVQFWTSLEDDARNQRLNELDEADPGLRDAIEAYDSDATGPDTPSPTDLQHRIGEAGGTEGLGMLTTLTAEDAGVLSESANQKTEYTEQEAREAAAAIGTDPGAKVAKALWEQAAVGPRLDTIKAELFMSRTATYNRTQEHLRESLVNCADELNSAEPLPSWIWILGGAVVAALLAVVATAIRNSRKPNKHAA</sequence>
<organism evidence="2 3">
    <name type="scientific">Corynebacterium meridianum</name>
    <dbReference type="NCBI Taxonomy" id="2765363"/>
    <lineage>
        <taxon>Bacteria</taxon>
        <taxon>Bacillati</taxon>
        <taxon>Actinomycetota</taxon>
        <taxon>Actinomycetes</taxon>
        <taxon>Mycobacteriales</taxon>
        <taxon>Corynebacteriaceae</taxon>
        <taxon>Corynebacterium</taxon>
    </lineage>
</organism>
<keyword evidence="1" id="KW-0472">Membrane</keyword>
<accession>A0A934M7F9</accession>
<dbReference type="RefSeq" id="WP_198738539.1">
    <property type="nucleotide sequence ID" value="NZ_JAEIOS010000012.1"/>
</dbReference>
<comment type="caution">
    <text evidence="2">The sequence shown here is derived from an EMBL/GenBank/DDBJ whole genome shotgun (WGS) entry which is preliminary data.</text>
</comment>
<dbReference type="AlphaFoldDB" id="A0A934M7F9"/>
<keyword evidence="1" id="KW-0812">Transmembrane</keyword>
<reference evidence="2" key="1">
    <citation type="submission" date="2020-12" db="EMBL/GenBank/DDBJ databases">
        <title>Genome public.</title>
        <authorList>
            <person name="Sun Q."/>
        </authorList>
    </citation>
    <scope>NUCLEOTIDE SEQUENCE</scope>
    <source>
        <strain evidence="2">CCM 8863</strain>
    </source>
</reference>
<gene>
    <name evidence="2" type="ORF">JDV75_06945</name>
</gene>
<evidence type="ECO:0000313" key="2">
    <source>
        <dbReference type="EMBL" id="MBI8989497.1"/>
    </source>
</evidence>
<protein>
    <submittedName>
        <fullName evidence="2">Uncharacterized protein</fullName>
    </submittedName>
</protein>
<proteinExistence type="predicted"/>
<evidence type="ECO:0000256" key="1">
    <source>
        <dbReference type="SAM" id="Phobius"/>
    </source>
</evidence>
<keyword evidence="1" id="KW-1133">Transmembrane helix</keyword>